<reference evidence="8" key="1">
    <citation type="submission" date="2015-08" db="EMBL/GenBank/DDBJ databases">
        <authorList>
            <person name="Babu N.S."/>
            <person name="Beckwith C.J."/>
            <person name="Beseler K.G."/>
            <person name="Brison A."/>
            <person name="Carone J.V."/>
            <person name="Caskin T.P."/>
            <person name="Diamond M."/>
            <person name="Durham M.E."/>
            <person name="Foxe J.M."/>
            <person name="Go M."/>
            <person name="Henderson B.A."/>
            <person name="Jones I.B."/>
            <person name="McGettigan J.A."/>
            <person name="Micheletti S.J."/>
            <person name="Nasrallah M.E."/>
            <person name="Ortiz D."/>
            <person name="Piller C.R."/>
            <person name="Privatt S.R."/>
            <person name="Schneider S.L."/>
            <person name="Sharp S."/>
            <person name="Smith T.C."/>
            <person name="Stanton J.D."/>
            <person name="Ullery H.E."/>
            <person name="Wilson R.J."/>
            <person name="Serrano M.G."/>
            <person name="Buck G."/>
            <person name="Lee V."/>
            <person name="Wang Y."/>
            <person name="Carvalho R."/>
            <person name="Voegtly L."/>
            <person name="Shi R."/>
            <person name="Duckworth R."/>
            <person name="Johnson A."/>
            <person name="Loviza R."/>
            <person name="Walstead R."/>
            <person name="Shah Z."/>
            <person name="Kiflezghi M."/>
            <person name="Wade K."/>
            <person name="Ball S.L."/>
            <person name="Bradley K.W."/>
            <person name="Asai D.J."/>
            <person name="Bowman C.A."/>
            <person name="Russell D.A."/>
            <person name="Pope W.H."/>
            <person name="Jacobs-Sera D."/>
            <person name="Hendrix R.W."/>
            <person name="Hatfull G.F."/>
        </authorList>
    </citation>
    <scope>NUCLEOTIDE SEQUENCE</scope>
</reference>
<dbReference type="InterPro" id="IPR000086">
    <property type="entry name" value="NUDIX_hydrolase_dom"/>
</dbReference>
<evidence type="ECO:0000313" key="8">
    <source>
        <dbReference type="EMBL" id="CUR60611.1"/>
    </source>
</evidence>
<keyword evidence="6" id="KW-0464">Manganese</keyword>
<comment type="cofactor">
    <cofactor evidence="1">
        <name>Mn(2+)</name>
        <dbReference type="ChEBI" id="CHEBI:29035"/>
    </cofactor>
</comment>
<dbReference type="GO" id="GO:0046872">
    <property type="term" value="F:metal ion binding"/>
    <property type="evidence" value="ECO:0007669"/>
    <property type="project" value="UniProtKB-KW"/>
</dbReference>
<dbReference type="InterPro" id="IPR039121">
    <property type="entry name" value="NUDT19"/>
</dbReference>
<keyword evidence="4 8" id="KW-0378">Hydrolase</keyword>
<organism evidence="8">
    <name type="scientific">metagenome</name>
    <dbReference type="NCBI Taxonomy" id="256318"/>
    <lineage>
        <taxon>unclassified sequences</taxon>
        <taxon>metagenomes</taxon>
    </lineage>
</organism>
<sequence length="288" mass="30858">MDPTRTLPPALAEAARAYAEGDRQPVEPRNAATVVLLRPGASLAPGELEVYLLRRHVGMAFAAGMSVFPGGGVDPRDAELPASLWAGPTPAEWAERMGCTADEAASLVCAAVRETFEESGVLLAGTTTSVVADTTGLEAERAALESRELSFSSLLEERGWVLRTDLLAVLGGWLTPVFEPKRYRTWFFVAAMPSGQVTRDVSSESDQVAWMTLRRAIETADSGEMLLMPPTYATCCEFFSALTPADALAHATALPWEMVEPTADGERLVIPERLVSLGITVGRQVHGA</sequence>
<name>A0A2P2CFB2_9ZZZZ</name>
<dbReference type="CDD" id="cd18870">
    <property type="entry name" value="NUDIX_AcylCoAdiphos_Nudt19"/>
    <property type="match status" value="1"/>
</dbReference>
<dbReference type="AlphaFoldDB" id="A0A2P2CFB2"/>
<keyword evidence="5" id="KW-0460">Magnesium</keyword>
<feature type="domain" description="Nudix hydrolase" evidence="7">
    <location>
        <begin position="27"/>
        <end position="233"/>
    </location>
</feature>
<evidence type="ECO:0000256" key="2">
    <source>
        <dbReference type="ARBA" id="ARBA00001946"/>
    </source>
</evidence>
<gene>
    <name evidence="8" type="ORF">NOCA280049</name>
</gene>
<dbReference type="SUPFAM" id="SSF55811">
    <property type="entry name" value="Nudix"/>
    <property type="match status" value="1"/>
</dbReference>
<keyword evidence="3" id="KW-0479">Metal-binding</keyword>
<dbReference type="Gene3D" id="3.90.79.10">
    <property type="entry name" value="Nucleoside Triphosphate Pyrophosphohydrolase"/>
    <property type="match status" value="1"/>
</dbReference>
<dbReference type="GO" id="GO:0016818">
    <property type="term" value="F:hydrolase activity, acting on acid anhydrides, in phosphorus-containing anhydrides"/>
    <property type="evidence" value="ECO:0007669"/>
    <property type="project" value="InterPro"/>
</dbReference>
<comment type="cofactor">
    <cofactor evidence="2">
        <name>Mg(2+)</name>
        <dbReference type="ChEBI" id="CHEBI:18420"/>
    </cofactor>
</comment>
<evidence type="ECO:0000256" key="5">
    <source>
        <dbReference type="ARBA" id="ARBA00022842"/>
    </source>
</evidence>
<dbReference type="PROSITE" id="PS51462">
    <property type="entry name" value="NUDIX"/>
    <property type="match status" value="1"/>
</dbReference>
<evidence type="ECO:0000259" key="7">
    <source>
        <dbReference type="PROSITE" id="PS51462"/>
    </source>
</evidence>
<accession>A0A2P2CFB2</accession>
<evidence type="ECO:0000256" key="3">
    <source>
        <dbReference type="ARBA" id="ARBA00022723"/>
    </source>
</evidence>
<evidence type="ECO:0000256" key="4">
    <source>
        <dbReference type="ARBA" id="ARBA00022801"/>
    </source>
</evidence>
<proteinExistence type="predicted"/>
<dbReference type="PANTHER" id="PTHR12318:SF0">
    <property type="entry name" value="ACYL-COENZYME A DIPHOSPHATASE NUDT19"/>
    <property type="match status" value="1"/>
</dbReference>
<dbReference type="PANTHER" id="PTHR12318">
    <property type="entry name" value="TESTOSTERONE-REGULATED PROTEIN RP2"/>
    <property type="match status" value="1"/>
</dbReference>
<evidence type="ECO:0000256" key="1">
    <source>
        <dbReference type="ARBA" id="ARBA00001936"/>
    </source>
</evidence>
<evidence type="ECO:0000256" key="6">
    <source>
        <dbReference type="ARBA" id="ARBA00023211"/>
    </source>
</evidence>
<protein>
    <submittedName>
        <fullName evidence="8">NUDIX hydrolase</fullName>
    </submittedName>
</protein>
<dbReference type="EMBL" id="CZKA01000078">
    <property type="protein sequence ID" value="CUR60611.1"/>
    <property type="molecule type" value="Genomic_DNA"/>
</dbReference>
<dbReference type="InterPro" id="IPR015797">
    <property type="entry name" value="NUDIX_hydrolase-like_dom_sf"/>
</dbReference>